<dbReference type="InterPro" id="IPR058644">
    <property type="entry name" value="Mtb12-like_C"/>
</dbReference>
<evidence type="ECO:0000313" key="13">
    <source>
        <dbReference type="EMBL" id="VCU50395.1"/>
    </source>
</evidence>
<gene>
    <name evidence="5" type="primary">lppK</name>
    <name evidence="11" type="ORF">A4S10_02227</name>
    <name evidence="13" type="ORF">DKC2_2236</name>
    <name evidence="12" type="ORF">DSJ38_02130</name>
    <name evidence="8" type="ORF">ERS007679_01633</name>
    <name evidence="5" type="ORF">ERS007688_00971</name>
    <name evidence="9" type="ORF">ERS007720_01452</name>
    <name evidence="6" type="ORF">ERS027646_02034</name>
    <name evidence="7" type="ORF">ERS094118_03000</name>
    <name evidence="10" type="ORF">J8J21_15430</name>
</gene>
<evidence type="ECO:0000259" key="4">
    <source>
        <dbReference type="Pfam" id="PF26580"/>
    </source>
</evidence>
<dbReference type="Proteomes" id="UP000050139">
    <property type="component" value="Unassembled WGS sequence"/>
</dbReference>
<feature type="compositionally biased region" description="Pro residues" evidence="3">
    <location>
        <begin position="180"/>
        <end position="189"/>
    </location>
</feature>
<evidence type="ECO:0000313" key="15">
    <source>
        <dbReference type="Proteomes" id="UP000045842"/>
    </source>
</evidence>
<dbReference type="EMBL" id="QTBD01000032">
    <property type="protein sequence ID" value="REQ56617.1"/>
    <property type="molecule type" value="Genomic_DNA"/>
</dbReference>
<dbReference type="Proteomes" id="UP000046947">
    <property type="component" value="Unassembled WGS sequence"/>
</dbReference>
<evidence type="ECO:0000313" key="18">
    <source>
        <dbReference type="Proteomes" id="UP000050139"/>
    </source>
</evidence>
<evidence type="ECO:0000256" key="3">
    <source>
        <dbReference type="SAM" id="MobiDB-lite"/>
    </source>
</evidence>
<dbReference type="EMBL" id="CNGE01000345">
    <property type="protein sequence ID" value="CKS53589.1"/>
    <property type="molecule type" value="Genomic_DNA"/>
</dbReference>
<name>A0A045IUX4_MYCTX</name>
<evidence type="ECO:0000256" key="2">
    <source>
        <dbReference type="ARBA" id="ARBA00093774"/>
    </source>
</evidence>
<reference evidence="13 21" key="7">
    <citation type="submission" date="2018-08" db="EMBL/GenBank/DDBJ databases">
        <authorList>
            <person name="Fokvardsen B D."/>
            <person name="Norman A."/>
        </authorList>
    </citation>
    <scope>NUCLEOTIDE SEQUENCE [LARGE SCALE GENOMIC DNA]</scope>
    <source>
        <strain evidence="13 21">DKC2</strain>
    </source>
</reference>
<sequence length="189" mass="19728">MRRNIRVTLGAATIVAALGLSGCSHPEFKRSSPPAPSLPPVTSSPLEAAPITPLPAPEALIDVLSRLADPAVPGTNKVQLIEGATPENAAALDRFTTALRDGSYLPMTFAANDIAWSDNKPSDVMATVVVTTAHPDNREFTFPMEFVSFKGGWQLSRQTAEMLLAMGNSPDSTPSATSPAPAPSPTPPG</sequence>
<dbReference type="Proteomes" id="UP000044938">
    <property type="component" value="Unassembled WGS sequence"/>
</dbReference>
<dbReference type="EMBL" id="CSAD01000183">
    <property type="protein sequence ID" value="COV33751.1"/>
    <property type="molecule type" value="Genomic_DNA"/>
</dbReference>
<evidence type="ECO:0000313" key="21">
    <source>
        <dbReference type="Proteomes" id="UP000300237"/>
    </source>
</evidence>
<evidence type="ECO:0000256" key="1">
    <source>
        <dbReference type="ARBA" id="ARBA00022729"/>
    </source>
</evidence>
<reference evidence="12" key="6">
    <citation type="submission" date="2018-07" db="EMBL/GenBank/DDBJ databases">
        <authorList>
            <person name="Shah S."/>
            <person name="Brown T."/>
            <person name="Auld S."/>
            <person name="Bratton K."/>
            <person name="Narechania A."/>
            <person name="Mathema B."/>
            <person name="Gandhi N."/>
        </authorList>
    </citation>
    <scope>NUCLEOTIDE SEQUENCE</scope>
    <source>
        <strain evidence="12">32301_S10</strain>
    </source>
</reference>
<feature type="domain" description="Low molecular weight antigen MTB12-like C-terminal" evidence="4">
    <location>
        <begin position="53"/>
        <end position="170"/>
    </location>
</feature>
<dbReference type="SMR" id="A0A045IUX4"/>
<dbReference type="PROSITE" id="PS51257">
    <property type="entry name" value="PROKAR_LIPOPROTEIN"/>
    <property type="match status" value="1"/>
</dbReference>
<dbReference type="Proteomes" id="UP000256381">
    <property type="component" value="Unassembled WGS sequence"/>
</dbReference>
<dbReference type="EMBL" id="LR027516">
    <property type="protein sequence ID" value="VCU50395.1"/>
    <property type="molecule type" value="Genomic_DNA"/>
</dbReference>
<reference evidence="7 18" key="1">
    <citation type="submission" date="2015-03" db="EMBL/GenBank/DDBJ databases">
        <authorList>
            <consortium name="Pathogen Informatics"/>
            <person name="Murphy D."/>
        </authorList>
    </citation>
    <scope>NUCLEOTIDE SEQUENCE [LARGE SCALE GENOMIC DNA]</scope>
    <source>
        <strain evidence="7 18">0268S</strain>
    </source>
</reference>
<reference evidence="11 19" key="5">
    <citation type="submission" date="2017-02" db="EMBL/GenBank/DDBJ databases">
        <title>Protein polymorphisms may explain contrasting epidemiological fitness of two variants of a multidrug-resistant Mycobacterium tuberculosis strain.</title>
        <authorList>
            <person name="Bigi M.M."/>
            <person name="Lopez B."/>
            <person name="Blanco F.C."/>
            <person name="Sasiain M.C."/>
            <person name="De La Barrera S."/>
            <person name="Ritacco V."/>
            <person name="Bigi F."/>
            <person name="Soria M.A."/>
        </authorList>
    </citation>
    <scope>NUCLEOTIDE SEQUENCE [LARGE SCALE GENOMIC DNA]</scope>
    <source>
        <strain evidence="11 19">6548</strain>
    </source>
</reference>
<dbReference type="EMBL" id="LWDQ01000001">
    <property type="protein sequence ID" value="OMH60056.1"/>
    <property type="molecule type" value="Genomic_DNA"/>
</dbReference>
<evidence type="ECO:0000313" key="6">
    <source>
        <dbReference type="EMBL" id="CKS53589.1"/>
    </source>
</evidence>
<dbReference type="AlphaFoldDB" id="A0A045IUX4"/>
<dbReference type="OMA" id="TFPMEFT"/>
<reference evidence="10 22" key="8">
    <citation type="submission" date="2021-03" db="EMBL/GenBank/DDBJ databases">
        <title>Whole Genome Sequencing of Mycobacterium tuberculosis clinical isolates from Arunachal Pradesh, India.</title>
        <authorList>
            <person name="Singh S."/>
            <person name="Mudliar S.R."/>
            <person name="Kulsum U."/>
            <person name="Rufai S.B."/>
            <person name="Singh P.K."/>
            <person name="Umpo M."/>
            <person name="Nyori M."/>
        </authorList>
    </citation>
    <scope>NUCLEOTIDE SEQUENCE [LARGE SCALE GENOMIC DNA]</scope>
    <source>
        <strain evidence="10 22">OMICS/BPL/0142/20/SP</strain>
    </source>
</reference>
<evidence type="ECO:0000313" key="11">
    <source>
        <dbReference type="EMBL" id="OMH60056.1"/>
    </source>
</evidence>
<feature type="region of interest" description="Disordered" evidence="3">
    <location>
        <begin position="26"/>
        <end position="49"/>
    </location>
</feature>
<dbReference type="Proteomes" id="UP000671119">
    <property type="component" value="Unassembled WGS sequence"/>
</dbReference>
<evidence type="ECO:0000313" key="5">
    <source>
        <dbReference type="EMBL" id="CFE48099.1"/>
    </source>
</evidence>
<evidence type="ECO:0000313" key="17">
    <source>
        <dbReference type="Proteomes" id="UP000048948"/>
    </source>
</evidence>
<organism evidence="11 19">
    <name type="scientific">Mycobacterium tuberculosis</name>
    <dbReference type="NCBI Taxonomy" id="1773"/>
    <lineage>
        <taxon>Bacteria</taxon>
        <taxon>Bacillati</taxon>
        <taxon>Actinomycetota</taxon>
        <taxon>Actinomycetes</taxon>
        <taxon>Mycobacteriales</taxon>
        <taxon>Mycobacteriaceae</taxon>
        <taxon>Mycobacterium</taxon>
        <taxon>Mycobacterium tuberculosis complex</taxon>
    </lineage>
</organism>
<evidence type="ECO:0000313" key="9">
    <source>
        <dbReference type="EMBL" id="COW02375.1"/>
    </source>
</evidence>
<feature type="compositionally biased region" description="Low complexity" evidence="3">
    <location>
        <begin position="169"/>
        <end position="179"/>
    </location>
</feature>
<reference evidence="14 15" key="2">
    <citation type="submission" date="2015-03" db="EMBL/GenBank/DDBJ databases">
        <authorList>
            <consortium name="Pathogen Informatics"/>
        </authorList>
    </citation>
    <scope>NUCLEOTIDE SEQUENCE [LARGE SCALE GENOMIC DNA]</scope>
    <source>
        <strain evidence="6 17">Bir 172</strain>
        <strain evidence="8 15">G09801536</strain>
        <strain evidence="5 16">H09601792</strain>
        <strain evidence="9 14">M09401471</strain>
    </source>
</reference>
<evidence type="ECO:0000313" key="14">
    <source>
        <dbReference type="Proteomes" id="UP000044938"/>
    </source>
</evidence>
<protein>
    <submittedName>
        <fullName evidence="5">Lipoprotein LppK</fullName>
    </submittedName>
    <submittedName>
        <fullName evidence="11">Low molecular weight antigen MTB12</fullName>
    </submittedName>
</protein>
<dbReference type="Proteomes" id="UP000045842">
    <property type="component" value="Unassembled WGS sequence"/>
</dbReference>
<evidence type="ECO:0000313" key="16">
    <source>
        <dbReference type="Proteomes" id="UP000046947"/>
    </source>
</evidence>
<dbReference type="Pfam" id="PF26580">
    <property type="entry name" value="Mtb12_C"/>
    <property type="match status" value="1"/>
</dbReference>
<reference evidence="11 19" key="3">
    <citation type="submission" date="2016-04" db="EMBL/GenBank/DDBJ databases">
        <authorList>
            <person name="Bigi M."/>
            <person name="Bigi F."/>
            <person name="Soria M.A."/>
        </authorList>
    </citation>
    <scope>NUCLEOTIDE SEQUENCE [LARGE SCALE GENOMIC DNA]</scope>
    <source>
        <strain evidence="11 19">6548</strain>
    </source>
</reference>
<dbReference type="Proteomes" id="UP000048948">
    <property type="component" value="Unassembled WGS sequence"/>
</dbReference>
<keyword evidence="1" id="KW-0732">Signal</keyword>
<feature type="region of interest" description="Disordered" evidence="3">
    <location>
        <begin position="166"/>
        <end position="189"/>
    </location>
</feature>
<dbReference type="RefSeq" id="WP_003900470.1">
    <property type="nucleotide sequence ID" value="NZ_AP017901.1"/>
</dbReference>
<dbReference type="Proteomes" id="UP000189452">
    <property type="component" value="Chromosome"/>
</dbReference>
<proteinExistence type="inferred from homology"/>
<comment type="similarity">
    <text evidence="2">Belongs to the MTB12 family.</text>
</comment>
<dbReference type="EMBL" id="CFOH01000108">
    <property type="protein sequence ID" value="CFE48099.1"/>
    <property type="molecule type" value="Genomic_DNA"/>
</dbReference>
<reference evidence="12 20" key="4">
    <citation type="journal article" date="2017" name="N. Engl. J. Med.">
        <title>Transmission of Extensively Drug-Resistant Tuberculosis in South Africa.</title>
        <authorList>
            <person name="Shah N.S."/>
            <person name="Auld S.C."/>
            <person name="Brust J.C."/>
            <person name="Mathema B."/>
            <person name="Ismail N."/>
            <person name="Moodley P."/>
            <person name="Mlisana K."/>
            <person name="Allana S."/>
            <person name="Campbell A."/>
            <person name="Mthiyane T."/>
            <person name="Morris N."/>
            <person name="Mpangase P."/>
            <person name="van der Meulen H."/>
            <person name="Omar S.V."/>
            <person name="Brown T.S."/>
            <person name="Narechania A."/>
            <person name="Shaskina E."/>
            <person name="Kapwata T."/>
            <person name="Kreiswirth B."/>
            <person name="Gandhi N.R."/>
        </authorList>
    </citation>
    <scope>NUCLEOTIDE SEQUENCE [LARGE SCALE GENOMIC DNA]</scope>
    <source>
        <strain evidence="12 20">32301_S10</strain>
    </source>
</reference>
<dbReference type="EMBL" id="CSAJ01000146">
    <property type="protein sequence ID" value="COW02375.1"/>
    <property type="molecule type" value="Genomic_DNA"/>
</dbReference>
<evidence type="ECO:0000313" key="8">
    <source>
        <dbReference type="EMBL" id="COV33751.1"/>
    </source>
</evidence>
<evidence type="ECO:0000313" key="7">
    <source>
        <dbReference type="EMBL" id="CLW64868.1"/>
    </source>
</evidence>
<dbReference type="Proteomes" id="UP000300237">
    <property type="component" value="Chromosome"/>
</dbReference>
<evidence type="ECO:0000313" key="22">
    <source>
        <dbReference type="Proteomes" id="UP000671119"/>
    </source>
</evidence>
<evidence type="ECO:0000313" key="20">
    <source>
        <dbReference type="Proteomes" id="UP000256381"/>
    </source>
</evidence>
<keyword evidence="5" id="KW-0449">Lipoprotein</keyword>
<dbReference type="EMBL" id="COPH01000024">
    <property type="protein sequence ID" value="CLW64868.1"/>
    <property type="molecule type" value="Genomic_DNA"/>
</dbReference>
<accession>A0A045IUX4</accession>
<dbReference type="EMBL" id="JAGIZI010000025">
    <property type="protein sequence ID" value="MBP0684479.1"/>
    <property type="molecule type" value="Genomic_DNA"/>
</dbReference>
<evidence type="ECO:0000313" key="10">
    <source>
        <dbReference type="EMBL" id="MBP0684479.1"/>
    </source>
</evidence>
<evidence type="ECO:0000313" key="12">
    <source>
        <dbReference type="EMBL" id="REQ56617.1"/>
    </source>
</evidence>
<evidence type="ECO:0000313" key="19">
    <source>
        <dbReference type="Proteomes" id="UP000189452"/>
    </source>
</evidence>